<dbReference type="GO" id="GO:0000160">
    <property type="term" value="P:phosphorelay signal transduction system"/>
    <property type="evidence" value="ECO:0007669"/>
    <property type="project" value="InterPro"/>
</dbReference>
<evidence type="ECO:0000256" key="1">
    <source>
        <dbReference type="ARBA" id="ARBA00022553"/>
    </source>
</evidence>
<gene>
    <name evidence="4" type="ORF">SAMN04489718_1564</name>
</gene>
<dbReference type="CDD" id="cd00156">
    <property type="entry name" value="REC"/>
    <property type="match status" value="1"/>
</dbReference>
<feature type="modified residue" description="4-aspartylphosphate" evidence="2">
    <location>
        <position position="55"/>
    </location>
</feature>
<name>A0A1H1AFW2_9ACTN</name>
<dbReference type="RefSeq" id="WP_092522028.1">
    <property type="nucleotide sequence ID" value="NZ_FNKO01000001.1"/>
</dbReference>
<dbReference type="SUPFAM" id="SSF52172">
    <property type="entry name" value="CheY-like"/>
    <property type="match status" value="1"/>
</dbReference>
<keyword evidence="1 2" id="KW-0597">Phosphoprotein</keyword>
<feature type="domain" description="Response regulatory" evidence="3">
    <location>
        <begin position="6"/>
        <end position="116"/>
    </location>
</feature>
<dbReference type="Gene3D" id="3.40.50.2300">
    <property type="match status" value="1"/>
</dbReference>
<evidence type="ECO:0000313" key="5">
    <source>
        <dbReference type="Proteomes" id="UP000199301"/>
    </source>
</evidence>
<organism evidence="4 5">
    <name type="scientific">Actinopolyspora saharensis</name>
    <dbReference type="NCBI Taxonomy" id="995062"/>
    <lineage>
        <taxon>Bacteria</taxon>
        <taxon>Bacillati</taxon>
        <taxon>Actinomycetota</taxon>
        <taxon>Actinomycetes</taxon>
        <taxon>Actinopolysporales</taxon>
        <taxon>Actinopolysporaceae</taxon>
        <taxon>Actinopolyspora</taxon>
    </lineage>
</organism>
<evidence type="ECO:0000256" key="2">
    <source>
        <dbReference type="PROSITE-ProRule" id="PRU00169"/>
    </source>
</evidence>
<dbReference type="Proteomes" id="UP000199301">
    <property type="component" value="Unassembled WGS sequence"/>
</dbReference>
<proteinExistence type="predicted"/>
<dbReference type="PROSITE" id="PS50110">
    <property type="entry name" value="RESPONSE_REGULATORY"/>
    <property type="match status" value="1"/>
</dbReference>
<evidence type="ECO:0000259" key="3">
    <source>
        <dbReference type="PROSITE" id="PS50110"/>
    </source>
</evidence>
<dbReference type="InterPro" id="IPR011006">
    <property type="entry name" value="CheY-like_superfamily"/>
</dbReference>
<dbReference type="Pfam" id="PF00072">
    <property type="entry name" value="Response_reg"/>
    <property type="match status" value="1"/>
</dbReference>
<dbReference type="InterPro" id="IPR050595">
    <property type="entry name" value="Bact_response_regulator"/>
</dbReference>
<keyword evidence="5" id="KW-1185">Reference proteome</keyword>
<evidence type="ECO:0000313" key="4">
    <source>
        <dbReference type="EMBL" id="SDQ38574.1"/>
    </source>
</evidence>
<dbReference type="InterPro" id="IPR001789">
    <property type="entry name" value="Sig_transdc_resp-reg_receiver"/>
</dbReference>
<dbReference type="PANTHER" id="PTHR44591">
    <property type="entry name" value="STRESS RESPONSE REGULATOR PROTEIN 1"/>
    <property type="match status" value="1"/>
</dbReference>
<dbReference type="SMART" id="SM00448">
    <property type="entry name" value="REC"/>
    <property type="match status" value="1"/>
</dbReference>
<dbReference type="STRING" id="995062.SAMN04489718_1564"/>
<sequence length="128" mass="13823">MDRTPLILLAERDPYAADFTEHFLRTEGYEVNRVLSAEDALTSAAENPPDVVVVDLLISGANGQRLCSQLLERTRAAVIAISSLASAEAAYSVGAAAFLQKPIEPLELVTEVQKMLNPDAPYPEGKQP</sequence>
<reference evidence="5" key="1">
    <citation type="submission" date="2016-10" db="EMBL/GenBank/DDBJ databases">
        <authorList>
            <person name="Varghese N."/>
            <person name="Submissions S."/>
        </authorList>
    </citation>
    <scope>NUCLEOTIDE SEQUENCE [LARGE SCALE GENOMIC DNA]</scope>
    <source>
        <strain evidence="5">DSM 45459</strain>
    </source>
</reference>
<protein>
    <submittedName>
        <fullName evidence="4">Response regulator receiver domain-containing protein</fullName>
    </submittedName>
</protein>
<dbReference type="OrthoDB" id="9800334at2"/>
<accession>A0A1H1AFW2</accession>
<dbReference type="AlphaFoldDB" id="A0A1H1AFW2"/>
<dbReference type="PANTHER" id="PTHR44591:SF3">
    <property type="entry name" value="RESPONSE REGULATORY DOMAIN-CONTAINING PROTEIN"/>
    <property type="match status" value="1"/>
</dbReference>
<dbReference type="EMBL" id="FNKO01000001">
    <property type="protein sequence ID" value="SDQ38574.1"/>
    <property type="molecule type" value="Genomic_DNA"/>
</dbReference>